<name>A0A4R2GI50_9BACT</name>
<gene>
    <name evidence="1" type="ORF">EV194_10531</name>
</gene>
<reference evidence="1 2" key="1">
    <citation type="submission" date="2019-03" db="EMBL/GenBank/DDBJ databases">
        <title>Genomic Encyclopedia of Type Strains, Phase IV (KMG-IV): sequencing the most valuable type-strain genomes for metagenomic binning, comparative biology and taxonomic classification.</title>
        <authorList>
            <person name="Goeker M."/>
        </authorList>
    </citation>
    <scope>NUCLEOTIDE SEQUENCE [LARGE SCALE GENOMIC DNA]</scope>
    <source>
        <strain evidence="1 2">DSM 24179</strain>
    </source>
</reference>
<dbReference type="OrthoDB" id="9806005at2"/>
<keyword evidence="2" id="KW-1185">Reference proteome</keyword>
<dbReference type="InterPro" id="IPR016181">
    <property type="entry name" value="Acyl_CoA_acyltransferase"/>
</dbReference>
<dbReference type="EMBL" id="SLWK01000005">
    <property type="protein sequence ID" value="TCO08229.1"/>
    <property type="molecule type" value="Genomic_DNA"/>
</dbReference>
<proteinExistence type="predicted"/>
<dbReference type="SUPFAM" id="SSF55729">
    <property type="entry name" value="Acyl-CoA N-acyltransferases (Nat)"/>
    <property type="match status" value="1"/>
</dbReference>
<sequence length="373" mass="43246">MKTLTREVSNSKEFRLFIEFPNKLYKQSDFYVSPLISNEKKTLSPKHNSDFNHCDVKLWLAWQNNQVVGRVAGIIDHKFIAKTGKKHVRFGWFDFIDQPEVANELLKSVEAWGTKKGMTNIHGPYGLSQFDPSGILIEGFNELPTSFGKYNFPYYATTMEALGYQKEIDWLEFRVMVPEKVPDKYFKIAEIVESRYNLSSVTIKKKKDLHRYADELFALMNKVYGELYSHFELTPEKIKELQNGFIPMLNPDFVSIVVNSTGKIVGFGICLPSLAKAIQKSKGRLFPFGFLRILYALKYNDTIDTLLIAIDGNYKEKGVNALIFRDIGQSIINHKIKFVETTRELEGNLDVQNLWNKFEYRQHKKARCYIKDL</sequence>
<dbReference type="Proteomes" id="UP000295221">
    <property type="component" value="Unassembled WGS sequence"/>
</dbReference>
<evidence type="ECO:0008006" key="3">
    <source>
        <dbReference type="Google" id="ProtNLM"/>
    </source>
</evidence>
<accession>A0A4R2GI50</accession>
<organism evidence="1 2">
    <name type="scientific">Natronoflexus pectinivorans</name>
    <dbReference type="NCBI Taxonomy" id="682526"/>
    <lineage>
        <taxon>Bacteria</taxon>
        <taxon>Pseudomonadati</taxon>
        <taxon>Bacteroidota</taxon>
        <taxon>Bacteroidia</taxon>
        <taxon>Marinilabiliales</taxon>
        <taxon>Marinilabiliaceae</taxon>
        <taxon>Natronoflexus</taxon>
    </lineage>
</organism>
<evidence type="ECO:0000313" key="2">
    <source>
        <dbReference type="Proteomes" id="UP000295221"/>
    </source>
</evidence>
<evidence type="ECO:0000313" key="1">
    <source>
        <dbReference type="EMBL" id="TCO08229.1"/>
    </source>
</evidence>
<dbReference type="AlphaFoldDB" id="A0A4R2GI50"/>
<dbReference type="RefSeq" id="WP_132433541.1">
    <property type="nucleotide sequence ID" value="NZ_SLWK01000005.1"/>
</dbReference>
<dbReference type="PANTHER" id="PTHR41368">
    <property type="entry name" value="PROTEIN YGHO"/>
    <property type="match status" value="1"/>
</dbReference>
<dbReference type="PANTHER" id="PTHR41368:SF1">
    <property type="entry name" value="PROTEIN YGHO"/>
    <property type="match status" value="1"/>
</dbReference>
<dbReference type="InterPro" id="IPR039968">
    <property type="entry name" value="BcerS-like"/>
</dbReference>
<protein>
    <recommendedName>
        <fullName evidence="3">N-acetyltransferase domain-containing protein</fullName>
    </recommendedName>
</protein>
<comment type="caution">
    <text evidence="1">The sequence shown here is derived from an EMBL/GenBank/DDBJ whole genome shotgun (WGS) entry which is preliminary data.</text>
</comment>